<evidence type="ECO:0000256" key="9">
    <source>
        <dbReference type="RuleBase" id="RU369079"/>
    </source>
</evidence>
<dbReference type="AlphaFoldDB" id="A0AAE3IWN5"/>
<accession>A0AAE3IWN5</accession>
<keyword evidence="3" id="KW-1003">Cell membrane</keyword>
<comment type="function">
    <text evidence="9">Part of the tripartite ATP-independent periplasmic (TRAP) transport system.</text>
</comment>
<feature type="transmembrane region" description="Helical" evidence="9">
    <location>
        <begin position="100"/>
        <end position="122"/>
    </location>
</feature>
<reference evidence="11" key="1">
    <citation type="submission" date="2022-10" db="EMBL/GenBank/DDBJ databases">
        <authorList>
            <person name="Yue Y."/>
        </authorList>
    </citation>
    <scope>NUCLEOTIDE SEQUENCE</scope>
    <source>
        <strain evidence="11">Z654</strain>
    </source>
</reference>
<comment type="caution">
    <text evidence="11">The sequence shown here is derived from an EMBL/GenBank/DDBJ whole genome shotgun (WGS) entry which is preliminary data.</text>
</comment>
<dbReference type="InterPro" id="IPR055348">
    <property type="entry name" value="DctQ"/>
</dbReference>
<dbReference type="InterPro" id="IPR007387">
    <property type="entry name" value="TRAP_DctQ"/>
</dbReference>
<keyword evidence="5 9" id="KW-0812">Transmembrane</keyword>
<sequence length="187" mass="20872">MQGLLAVSRSIDRILKFFATVGGWLGAVLVFVVCYDVVTRYFGVPKFFGFTSTMLQESEYWLHSFLIVFCVGWAYTRNAHVRIDLLRDGFSNKTKYRIEILGNLCFLLPYTAVGVWIAWPYMTRSFLSGEISDSQTGLSNLWILKAGLLVLFILLALASISQLIKSFAGLRGALTPDEEANLLGGGH</sequence>
<feature type="transmembrane region" description="Helical" evidence="9">
    <location>
        <begin position="142"/>
        <end position="164"/>
    </location>
</feature>
<evidence type="ECO:0000313" key="12">
    <source>
        <dbReference type="Proteomes" id="UP001208041"/>
    </source>
</evidence>
<comment type="subcellular location">
    <subcellularLocation>
        <location evidence="1 9">Cell inner membrane</location>
        <topology evidence="1 9">Multi-pass membrane protein</topology>
    </subcellularLocation>
</comment>
<dbReference type="GO" id="GO:0005886">
    <property type="term" value="C:plasma membrane"/>
    <property type="evidence" value="ECO:0007669"/>
    <property type="project" value="UniProtKB-SubCell"/>
</dbReference>
<evidence type="ECO:0000256" key="5">
    <source>
        <dbReference type="ARBA" id="ARBA00022692"/>
    </source>
</evidence>
<evidence type="ECO:0000256" key="3">
    <source>
        <dbReference type="ARBA" id="ARBA00022475"/>
    </source>
</evidence>
<gene>
    <name evidence="11" type="ORF">OH136_02220</name>
</gene>
<keyword evidence="2 9" id="KW-0813">Transport</keyword>
<keyword evidence="12" id="KW-1185">Reference proteome</keyword>
<dbReference type="Pfam" id="PF04290">
    <property type="entry name" value="DctQ"/>
    <property type="match status" value="1"/>
</dbReference>
<dbReference type="RefSeq" id="WP_263952208.1">
    <property type="nucleotide sequence ID" value="NZ_JAOYFC010000001.1"/>
</dbReference>
<dbReference type="EMBL" id="JAOYFC010000001">
    <property type="protein sequence ID" value="MCV6823359.1"/>
    <property type="molecule type" value="Genomic_DNA"/>
</dbReference>
<protein>
    <recommendedName>
        <fullName evidence="9">TRAP transporter small permease protein</fullName>
    </recommendedName>
</protein>
<dbReference type="PANTHER" id="PTHR35011:SF4">
    <property type="entry name" value="SLL1102 PROTEIN"/>
    <property type="match status" value="1"/>
</dbReference>
<evidence type="ECO:0000256" key="2">
    <source>
        <dbReference type="ARBA" id="ARBA00022448"/>
    </source>
</evidence>
<keyword evidence="7 9" id="KW-0472">Membrane</keyword>
<dbReference type="PANTHER" id="PTHR35011">
    <property type="entry name" value="2,3-DIKETO-L-GULONATE TRAP TRANSPORTER SMALL PERMEASE PROTEIN YIAM"/>
    <property type="match status" value="1"/>
</dbReference>
<keyword evidence="4 9" id="KW-0997">Cell inner membrane</keyword>
<comment type="similarity">
    <text evidence="8 9">Belongs to the TRAP transporter small permease family.</text>
</comment>
<evidence type="ECO:0000256" key="8">
    <source>
        <dbReference type="ARBA" id="ARBA00038436"/>
    </source>
</evidence>
<evidence type="ECO:0000259" key="10">
    <source>
        <dbReference type="Pfam" id="PF04290"/>
    </source>
</evidence>
<comment type="subunit">
    <text evidence="9">The complex comprises the extracytoplasmic solute receptor protein and the two transmembrane proteins.</text>
</comment>
<evidence type="ECO:0000256" key="4">
    <source>
        <dbReference type="ARBA" id="ARBA00022519"/>
    </source>
</evidence>
<name>A0AAE3IWN5_9RHOB</name>
<keyword evidence="6 9" id="KW-1133">Transmembrane helix</keyword>
<proteinExistence type="inferred from homology"/>
<evidence type="ECO:0000256" key="7">
    <source>
        <dbReference type="ARBA" id="ARBA00023136"/>
    </source>
</evidence>
<feature type="transmembrane region" description="Helical" evidence="9">
    <location>
        <begin position="60"/>
        <end position="79"/>
    </location>
</feature>
<dbReference type="Proteomes" id="UP001208041">
    <property type="component" value="Unassembled WGS sequence"/>
</dbReference>
<dbReference type="GO" id="GO:0022857">
    <property type="term" value="F:transmembrane transporter activity"/>
    <property type="evidence" value="ECO:0007669"/>
    <property type="project" value="UniProtKB-UniRule"/>
</dbReference>
<feature type="domain" description="Tripartite ATP-independent periplasmic transporters DctQ component" evidence="10">
    <location>
        <begin position="29"/>
        <end position="167"/>
    </location>
</feature>
<evidence type="ECO:0000313" key="11">
    <source>
        <dbReference type="EMBL" id="MCV6823359.1"/>
    </source>
</evidence>
<evidence type="ECO:0000256" key="1">
    <source>
        <dbReference type="ARBA" id="ARBA00004429"/>
    </source>
</evidence>
<organism evidence="11 12">
    <name type="scientific">Halocynthiibacter halioticoli</name>
    <dbReference type="NCBI Taxonomy" id="2986804"/>
    <lineage>
        <taxon>Bacteria</taxon>
        <taxon>Pseudomonadati</taxon>
        <taxon>Pseudomonadota</taxon>
        <taxon>Alphaproteobacteria</taxon>
        <taxon>Rhodobacterales</taxon>
        <taxon>Paracoccaceae</taxon>
        <taxon>Halocynthiibacter</taxon>
    </lineage>
</organism>
<feature type="transmembrane region" description="Helical" evidence="9">
    <location>
        <begin position="17"/>
        <end position="38"/>
    </location>
</feature>
<evidence type="ECO:0000256" key="6">
    <source>
        <dbReference type="ARBA" id="ARBA00022989"/>
    </source>
</evidence>